<evidence type="ECO:0000256" key="1">
    <source>
        <dbReference type="ARBA" id="ARBA00023125"/>
    </source>
</evidence>
<name>A0A846M3P8_9SPHN</name>
<dbReference type="NCBIfam" id="TIGR00738">
    <property type="entry name" value="rrf2_super"/>
    <property type="match status" value="1"/>
</dbReference>
<dbReference type="EMBL" id="JAASQR010000002">
    <property type="protein sequence ID" value="NIJ16542.1"/>
    <property type="molecule type" value="Genomic_DNA"/>
</dbReference>
<dbReference type="InterPro" id="IPR000944">
    <property type="entry name" value="Tscrpt_reg_Rrf2"/>
</dbReference>
<sequence length="159" mass="16561">MQLTRHTDYALRVLLHLAVVPSGRATIGEIAGAYDLSRNHLMKVVHQLGLGGFIDTQRGRGGGFTLARAPEQISLGDVIRFSEPDLNMADCGGCVLRTACGLTSILRAAVAAFLAVLDQHSLADAARDRAGLAALIAALPVPGPMISDACASSSSPRSD</sequence>
<keyword evidence="3" id="KW-1185">Reference proteome</keyword>
<dbReference type="SUPFAM" id="SSF46785">
    <property type="entry name" value="Winged helix' DNA-binding domain"/>
    <property type="match status" value="1"/>
</dbReference>
<dbReference type="PANTHER" id="PTHR33221">
    <property type="entry name" value="WINGED HELIX-TURN-HELIX TRANSCRIPTIONAL REGULATOR, RRF2 FAMILY"/>
    <property type="match status" value="1"/>
</dbReference>
<dbReference type="InterPro" id="IPR036388">
    <property type="entry name" value="WH-like_DNA-bd_sf"/>
</dbReference>
<dbReference type="Gene3D" id="1.10.10.10">
    <property type="entry name" value="Winged helix-like DNA-binding domain superfamily/Winged helix DNA-binding domain"/>
    <property type="match status" value="1"/>
</dbReference>
<organism evidence="2 3">
    <name type="scientific">Sphingobium vermicomposti</name>
    <dbReference type="NCBI Taxonomy" id="529005"/>
    <lineage>
        <taxon>Bacteria</taxon>
        <taxon>Pseudomonadati</taxon>
        <taxon>Pseudomonadota</taxon>
        <taxon>Alphaproteobacteria</taxon>
        <taxon>Sphingomonadales</taxon>
        <taxon>Sphingomonadaceae</taxon>
        <taxon>Sphingobium</taxon>
    </lineage>
</organism>
<dbReference type="RefSeq" id="WP_167303152.1">
    <property type="nucleotide sequence ID" value="NZ_JAASQR010000002.1"/>
</dbReference>
<accession>A0A846M3P8</accession>
<dbReference type="Pfam" id="PF02082">
    <property type="entry name" value="Rrf2"/>
    <property type="match status" value="1"/>
</dbReference>
<evidence type="ECO:0000313" key="3">
    <source>
        <dbReference type="Proteomes" id="UP000576821"/>
    </source>
</evidence>
<dbReference type="InterPro" id="IPR036390">
    <property type="entry name" value="WH_DNA-bd_sf"/>
</dbReference>
<dbReference type="AlphaFoldDB" id="A0A846M3P8"/>
<dbReference type="GO" id="GO:0003677">
    <property type="term" value="F:DNA binding"/>
    <property type="evidence" value="ECO:0007669"/>
    <property type="project" value="UniProtKB-KW"/>
</dbReference>
<dbReference type="PROSITE" id="PS51197">
    <property type="entry name" value="HTH_RRF2_2"/>
    <property type="match status" value="1"/>
</dbReference>
<keyword evidence="1" id="KW-0238">DNA-binding</keyword>
<evidence type="ECO:0000313" key="2">
    <source>
        <dbReference type="EMBL" id="NIJ16542.1"/>
    </source>
</evidence>
<protein>
    <submittedName>
        <fullName evidence="2">Rrf2 family nitric oxide-sensitive transcriptional repressor</fullName>
    </submittedName>
</protein>
<proteinExistence type="predicted"/>
<dbReference type="PANTHER" id="PTHR33221:SF4">
    <property type="entry name" value="HTH-TYPE TRANSCRIPTIONAL REPRESSOR NSRR"/>
    <property type="match status" value="1"/>
</dbReference>
<dbReference type="Proteomes" id="UP000576821">
    <property type="component" value="Unassembled WGS sequence"/>
</dbReference>
<dbReference type="GO" id="GO:0005829">
    <property type="term" value="C:cytosol"/>
    <property type="evidence" value="ECO:0007669"/>
    <property type="project" value="TreeGrafter"/>
</dbReference>
<gene>
    <name evidence="2" type="ORF">FHS54_001508</name>
</gene>
<dbReference type="GO" id="GO:0003700">
    <property type="term" value="F:DNA-binding transcription factor activity"/>
    <property type="evidence" value="ECO:0007669"/>
    <property type="project" value="TreeGrafter"/>
</dbReference>
<comment type="caution">
    <text evidence="2">The sequence shown here is derived from an EMBL/GenBank/DDBJ whole genome shotgun (WGS) entry which is preliminary data.</text>
</comment>
<reference evidence="2 3" key="1">
    <citation type="submission" date="2020-03" db="EMBL/GenBank/DDBJ databases">
        <title>Genomic Encyclopedia of Type Strains, Phase IV (KMG-IV): sequencing the most valuable type-strain genomes for metagenomic binning, comparative biology and taxonomic classification.</title>
        <authorList>
            <person name="Goeker M."/>
        </authorList>
    </citation>
    <scope>NUCLEOTIDE SEQUENCE [LARGE SCALE GENOMIC DNA]</scope>
    <source>
        <strain evidence="2 3">DSM 21299</strain>
    </source>
</reference>